<keyword evidence="3" id="KW-0288">FMN</keyword>
<keyword evidence="2" id="KW-0285">Flavoprotein</keyword>
<dbReference type="PANTHER" id="PTHR42747:SF4">
    <property type="entry name" value="BLR1330 PROTEIN"/>
    <property type="match status" value="1"/>
</dbReference>
<proteinExistence type="inferred from homology"/>
<evidence type="ECO:0000256" key="5">
    <source>
        <dbReference type="ARBA" id="ARBA00023033"/>
    </source>
</evidence>
<dbReference type="InterPro" id="IPR004136">
    <property type="entry name" value="NMO"/>
</dbReference>
<dbReference type="Proteomes" id="UP000256780">
    <property type="component" value="Chromosome CBM2587_b"/>
</dbReference>
<evidence type="ECO:0000256" key="4">
    <source>
        <dbReference type="ARBA" id="ARBA00023002"/>
    </source>
</evidence>
<evidence type="ECO:0008006" key="8">
    <source>
        <dbReference type="Google" id="ProtNLM"/>
    </source>
</evidence>
<keyword evidence="4" id="KW-0560">Oxidoreductase</keyword>
<evidence type="ECO:0000256" key="2">
    <source>
        <dbReference type="ARBA" id="ARBA00022630"/>
    </source>
</evidence>
<evidence type="ECO:0000313" key="6">
    <source>
        <dbReference type="EMBL" id="SOY57703.1"/>
    </source>
</evidence>
<protein>
    <recommendedName>
        <fullName evidence="8">Nitronate monooxygenase domain-containing protein</fullName>
    </recommendedName>
</protein>
<dbReference type="InterPro" id="IPR013785">
    <property type="entry name" value="Aldolase_TIM"/>
</dbReference>
<dbReference type="OrthoDB" id="9778912at2"/>
<accession>A0A976A336</accession>
<dbReference type="RefSeq" id="WP_116357870.1">
    <property type="nucleotide sequence ID" value="NZ_JASNFM010000037.1"/>
</dbReference>
<name>A0A976A336_9BURK</name>
<sequence length="331" mass="35167">MALPVQLQNRLSLPVVCSPLFIISNPDLVIAQCKAGVVGSFPALNARPAPKLEEWLDRITTELAEHDAKHPERPSAPFAVNQIVHKSNDRLEHDLELCVRYKVPIVITSLGARKEVNDAVHSYGGIVLHDVINNTFARKAIEKGADGLVAVAAGAGGHAGTLSPFALLHEIREWFDGPLLLSGAISSGDAILAAQAAGADLAYIGSAFIATQEANAQDGYKQMIVDSTANDIVYSNLFTGVHGNYLRGSIERAGLDPNALPESDPSKMNFGSTSVKAWKDIWGAGQGVGAIKRVVPAAELVRRFAEEYALARRRLGLGEASPAGTRAVDLA</sequence>
<evidence type="ECO:0000256" key="3">
    <source>
        <dbReference type="ARBA" id="ARBA00022643"/>
    </source>
</evidence>
<dbReference type="SUPFAM" id="SSF51412">
    <property type="entry name" value="Inosine monophosphate dehydrogenase (IMPDH)"/>
    <property type="match status" value="1"/>
</dbReference>
<dbReference type="GO" id="GO:0018580">
    <property type="term" value="F:nitronate monooxygenase activity"/>
    <property type="evidence" value="ECO:0007669"/>
    <property type="project" value="InterPro"/>
</dbReference>
<reference evidence="6 7" key="1">
    <citation type="submission" date="2018-01" db="EMBL/GenBank/DDBJ databases">
        <authorList>
            <person name="Clerissi C."/>
        </authorList>
    </citation>
    <scope>NUCLEOTIDE SEQUENCE [LARGE SCALE GENOMIC DNA]</scope>
    <source>
        <strain evidence="6">Cupriavidus sp. LMG 19464</strain>
    </source>
</reference>
<comment type="similarity">
    <text evidence="1">Belongs to the nitronate monooxygenase family. NMO class I subfamily.</text>
</comment>
<dbReference type="Pfam" id="PF03060">
    <property type="entry name" value="NMO"/>
    <property type="match status" value="1"/>
</dbReference>
<evidence type="ECO:0000256" key="1">
    <source>
        <dbReference type="ARBA" id="ARBA00009881"/>
    </source>
</evidence>
<dbReference type="AlphaFoldDB" id="A0A976A336"/>
<keyword evidence="5" id="KW-0503">Monooxygenase</keyword>
<gene>
    <name evidence="6" type="ORF">CBM2587_B10074</name>
</gene>
<dbReference type="CDD" id="cd04730">
    <property type="entry name" value="NPD_like"/>
    <property type="match status" value="1"/>
</dbReference>
<dbReference type="Gene3D" id="3.20.20.70">
    <property type="entry name" value="Aldolase class I"/>
    <property type="match status" value="1"/>
</dbReference>
<organism evidence="6 7">
    <name type="scientific">Cupriavidus taiwanensis</name>
    <dbReference type="NCBI Taxonomy" id="164546"/>
    <lineage>
        <taxon>Bacteria</taxon>
        <taxon>Pseudomonadati</taxon>
        <taxon>Pseudomonadota</taxon>
        <taxon>Betaproteobacteria</taxon>
        <taxon>Burkholderiales</taxon>
        <taxon>Burkholderiaceae</taxon>
        <taxon>Cupriavidus</taxon>
    </lineage>
</organism>
<dbReference type="EMBL" id="OFSQ01000029">
    <property type="protein sequence ID" value="SOY57703.1"/>
    <property type="molecule type" value="Genomic_DNA"/>
</dbReference>
<comment type="caution">
    <text evidence="6">The sequence shown here is derived from an EMBL/GenBank/DDBJ whole genome shotgun (WGS) entry which is preliminary data.</text>
</comment>
<evidence type="ECO:0000313" key="7">
    <source>
        <dbReference type="Proteomes" id="UP000256780"/>
    </source>
</evidence>
<dbReference type="PANTHER" id="PTHR42747">
    <property type="entry name" value="NITRONATE MONOOXYGENASE-RELATED"/>
    <property type="match status" value="1"/>
</dbReference>
<dbReference type="FunFam" id="3.20.20.70:FF:000210">
    <property type="entry name" value="2-nitropropane dioxygenase"/>
    <property type="match status" value="1"/>
</dbReference>